<evidence type="ECO:0000256" key="4">
    <source>
        <dbReference type="ARBA" id="ARBA00022840"/>
    </source>
</evidence>
<keyword evidence="2 5" id="KW-0547">Nucleotide-binding</keyword>
<name>A0A835Y994_9CHLO</name>
<dbReference type="PROSITE" id="PS50011">
    <property type="entry name" value="PROTEIN_KINASE_DOM"/>
    <property type="match status" value="1"/>
</dbReference>
<comment type="caution">
    <text evidence="8">The sequence shown here is derived from an EMBL/GenBank/DDBJ whole genome shotgun (WGS) entry which is preliminary data.</text>
</comment>
<dbReference type="PANTHER" id="PTHR44329:SF214">
    <property type="entry name" value="PROTEIN KINASE DOMAIN-CONTAINING PROTEIN"/>
    <property type="match status" value="1"/>
</dbReference>
<sequence>MALVDAPYLTLTDADFKELLPNPPYRLTRFFTLGKSPGLSSWPLVIMTAKQQIALTDNITLTFTNVMLYKYRGDNFLRVPGLDLLTPLPNGTYGATWLSYQSGSLTDFCYPLEFTLKNVAAASAPPRPSWLPGTQLLDFNYSQAGCENDTFYPALDQRCWASTQLVHDFAGMAAEPGVAGVPYPANYAFKVQESFTYCRAVLTMDCISQLQPVGCFLWALRDLRPLLPPILRELAPPAPQLESPPPSDGDSGVPVAAVVVPCVVGGTLLIAVVTGLALWLGRRHAGGEASKRAALGAGGGALSTTTSASISMLGGGGSPAAPDGAGGMLCAKGAQHDSTSAARLDSSAATGSSPTSAFLSHSEGPSGNPASVVLCVLEDAAGTAGASHGAGLGMGGSQGVSDPMSFPSGIALRPLARGGLSTGLENVEEESGTPDQGQASAAADSASGTSQPSLASPASPTVSQPLSDSDNVVHLLPKVLGRGAFARVHQGLYRGQRVAVKALLNRGDQGRAETTHGLVASLLQELEVLARCRHPNILQVLGANLGPPRPFIVLEMMDTSLERLMYGSREGNPGAPRLLPLDMVLHIGISVARGLDHLHSAQHPSVIHRDLKPANVLISDPWGPEPRVKISDFGLSRIRESVLLTENPDAGTTAYTAPECFEAIDFDRAITYKADIYSYGVLFWEMLAGARPWDKVDQPVVIATQVTLLDLRPPMPPWEAPGGITGRWPSHLIRLIGECWEKDPLRRPAAAEVAKRLTYVRESIKVRASASIDDPVTAAAAAAADAMPRVWVPGVGVGQPARAGDLKML</sequence>
<dbReference type="InterPro" id="IPR017441">
    <property type="entry name" value="Protein_kinase_ATP_BS"/>
</dbReference>
<dbReference type="InterPro" id="IPR000719">
    <property type="entry name" value="Prot_kinase_dom"/>
</dbReference>
<feature type="binding site" evidence="5">
    <location>
        <position position="501"/>
    </location>
    <ligand>
        <name>ATP</name>
        <dbReference type="ChEBI" id="CHEBI:30616"/>
    </ligand>
</feature>
<keyword evidence="1" id="KW-0808">Transferase</keyword>
<dbReference type="InterPro" id="IPR011009">
    <property type="entry name" value="Kinase-like_dom_sf"/>
</dbReference>
<feature type="compositionally biased region" description="Polar residues" evidence="6">
    <location>
        <begin position="449"/>
        <end position="468"/>
    </location>
</feature>
<feature type="region of interest" description="Disordered" evidence="6">
    <location>
        <begin position="341"/>
        <end position="364"/>
    </location>
</feature>
<feature type="compositionally biased region" description="Low complexity" evidence="6">
    <location>
        <begin position="435"/>
        <end position="448"/>
    </location>
</feature>
<gene>
    <name evidence="8" type="ORF">HYH03_003620</name>
</gene>
<dbReference type="Gene3D" id="1.10.510.10">
    <property type="entry name" value="Transferase(Phosphotransferase) domain 1"/>
    <property type="match status" value="1"/>
</dbReference>
<feature type="region of interest" description="Disordered" evidence="6">
    <location>
        <begin position="425"/>
        <end position="468"/>
    </location>
</feature>
<dbReference type="SUPFAM" id="SSF56112">
    <property type="entry name" value="Protein kinase-like (PK-like)"/>
    <property type="match status" value="1"/>
</dbReference>
<dbReference type="PROSITE" id="PS00108">
    <property type="entry name" value="PROTEIN_KINASE_ST"/>
    <property type="match status" value="1"/>
</dbReference>
<evidence type="ECO:0000256" key="6">
    <source>
        <dbReference type="SAM" id="MobiDB-lite"/>
    </source>
</evidence>
<keyword evidence="4 5" id="KW-0067">ATP-binding</keyword>
<dbReference type="Pfam" id="PF00069">
    <property type="entry name" value="Pkinase"/>
    <property type="match status" value="1"/>
</dbReference>
<dbReference type="Gene3D" id="3.30.200.20">
    <property type="entry name" value="Phosphorylase Kinase, domain 1"/>
    <property type="match status" value="1"/>
</dbReference>
<dbReference type="EMBL" id="JAEHOE010000010">
    <property type="protein sequence ID" value="KAG2498361.1"/>
    <property type="molecule type" value="Genomic_DNA"/>
</dbReference>
<protein>
    <recommendedName>
        <fullName evidence="7">Protein kinase domain-containing protein</fullName>
    </recommendedName>
</protein>
<keyword evidence="9" id="KW-1185">Reference proteome</keyword>
<dbReference type="InterPro" id="IPR051681">
    <property type="entry name" value="Ser/Thr_Kinases-Pseudokinases"/>
</dbReference>
<feature type="domain" description="Protein kinase" evidence="7">
    <location>
        <begin position="474"/>
        <end position="760"/>
    </location>
</feature>
<accession>A0A835Y994</accession>
<evidence type="ECO:0000256" key="5">
    <source>
        <dbReference type="PROSITE-ProRule" id="PRU10141"/>
    </source>
</evidence>
<reference evidence="8" key="1">
    <citation type="journal article" date="2020" name="bioRxiv">
        <title>Comparative genomics of Chlamydomonas.</title>
        <authorList>
            <person name="Craig R.J."/>
            <person name="Hasan A.R."/>
            <person name="Ness R.W."/>
            <person name="Keightley P.D."/>
        </authorList>
    </citation>
    <scope>NUCLEOTIDE SEQUENCE</scope>
    <source>
        <strain evidence="8">CCAP 11/70</strain>
    </source>
</reference>
<dbReference type="OrthoDB" id="536504at2759"/>
<feature type="compositionally biased region" description="Low complexity" evidence="6">
    <location>
        <begin position="346"/>
        <end position="357"/>
    </location>
</feature>
<dbReference type="Proteomes" id="UP000612055">
    <property type="component" value="Unassembled WGS sequence"/>
</dbReference>
<evidence type="ECO:0000256" key="1">
    <source>
        <dbReference type="ARBA" id="ARBA00022679"/>
    </source>
</evidence>
<evidence type="ECO:0000313" key="9">
    <source>
        <dbReference type="Proteomes" id="UP000612055"/>
    </source>
</evidence>
<dbReference type="AlphaFoldDB" id="A0A835Y994"/>
<dbReference type="PROSITE" id="PS00107">
    <property type="entry name" value="PROTEIN_KINASE_ATP"/>
    <property type="match status" value="1"/>
</dbReference>
<keyword evidence="3" id="KW-0418">Kinase</keyword>
<evidence type="ECO:0000259" key="7">
    <source>
        <dbReference type="PROSITE" id="PS50011"/>
    </source>
</evidence>
<dbReference type="GO" id="GO:0005524">
    <property type="term" value="F:ATP binding"/>
    <property type="evidence" value="ECO:0007669"/>
    <property type="project" value="UniProtKB-UniRule"/>
</dbReference>
<evidence type="ECO:0000256" key="3">
    <source>
        <dbReference type="ARBA" id="ARBA00022777"/>
    </source>
</evidence>
<dbReference type="GO" id="GO:0004674">
    <property type="term" value="F:protein serine/threonine kinase activity"/>
    <property type="evidence" value="ECO:0007669"/>
    <property type="project" value="TreeGrafter"/>
</dbReference>
<proteinExistence type="predicted"/>
<evidence type="ECO:0000313" key="8">
    <source>
        <dbReference type="EMBL" id="KAG2498361.1"/>
    </source>
</evidence>
<dbReference type="SMART" id="SM00220">
    <property type="entry name" value="S_TKc"/>
    <property type="match status" value="1"/>
</dbReference>
<evidence type="ECO:0000256" key="2">
    <source>
        <dbReference type="ARBA" id="ARBA00022741"/>
    </source>
</evidence>
<organism evidence="8 9">
    <name type="scientific">Edaphochlamys debaryana</name>
    <dbReference type="NCBI Taxonomy" id="47281"/>
    <lineage>
        <taxon>Eukaryota</taxon>
        <taxon>Viridiplantae</taxon>
        <taxon>Chlorophyta</taxon>
        <taxon>core chlorophytes</taxon>
        <taxon>Chlorophyceae</taxon>
        <taxon>CS clade</taxon>
        <taxon>Chlamydomonadales</taxon>
        <taxon>Chlamydomonadales incertae sedis</taxon>
        <taxon>Edaphochlamys</taxon>
    </lineage>
</organism>
<dbReference type="PANTHER" id="PTHR44329">
    <property type="entry name" value="SERINE/THREONINE-PROTEIN KINASE TNNI3K-RELATED"/>
    <property type="match status" value="1"/>
</dbReference>
<dbReference type="InterPro" id="IPR008271">
    <property type="entry name" value="Ser/Thr_kinase_AS"/>
</dbReference>